<sequence>MLDKNSQDTDQTPLAQAPLAQAEARPIPATTDKSEREKWRCLPFDGPRNFRDMGGYLNEEGKAIKWGVIYRADRLSALTDADMDYFKRLNIRKIIDFRSDHERKEAPSRTDALEDTQTLWMEVFEGGAFVEDMWRSLFSGDLSDASHMHDMMRAANRRFVSHHHNVFADFFKLLLEDENIPLLFHCMGGKDRTGFAAAMILSALKVPEDVIMQDYLLTNTLTASSTEIRKKNLRDRLDRDISDDLLDAVMKVQADYLQAGFETIHETYGSVEGFLKEGLGLGVSEMDELHRRYLAAD</sequence>
<dbReference type="InterPro" id="IPR016130">
    <property type="entry name" value="Tyr_Pase_AS"/>
</dbReference>
<evidence type="ECO:0000313" key="4">
    <source>
        <dbReference type="Proteomes" id="UP000004836"/>
    </source>
</evidence>
<evidence type="ECO:0000256" key="1">
    <source>
        <dbReference type="ARBA" id="ARBA00009580"/>
    </source>
</evidence>
<dbReference type="OrthoDB" id="1188001at2"/>
<feature type="compositionally biased region" description="Low complexity" evidence="2">
    <location>
        <begin position="13"/>
        <end position="22"/>
    </location>
</feature>
<dbReference type="STRING" id="1220535.IMCC14465_09800"/>
<keyword evidence="4" id="KW-1185">Reference proteome</keyword>
<dbReference type="Gene3D" id="3.90.190.10">
    <property type="entry name" value="Protein tyrosine phosphatase superfamily"/>
    <property type="match status" value="1"/>
</dbReference>
<dbReference type="eggNOG" id="COG2365">
    <property type="taxonomic scope" value="Bacteria"/>
</dbReference>
<dbReference type="AlphaFoldDB" id="J9DZQ1"/>
<evidence type="ECO:0008006" key="5">
    <source>
        <dbReference type="Google" id="ProtNLM"/>
    </source>
</evidence>
<dbReference type="Pfam" id="PF13350">
    <property type="entry name" value="Y_phosphatase3"/>
    <property type="match status" value="1"/>
</dbReference>
<dbReference type="SUPFAM" id="SSF52799">
    <property type="entry name" value="(Phosphotyrosine protein) phosphatases II"/>
    <property type="match status" value="1"/>
</dbReference>
<dbReference type="Proteomes" id="UP000004836">
    <property type="component" value="Unassembled WGS sequence"/>
</dbReference>
<organism evidence="3 4">
    <name type="scientific">alpha proteobacterium IMCC14465</name>
    <dbReference type="NCBI Taxonomy" id="1220535"/>
    <lineage>
        <taxon>Bacteria</taxon>
        <taxon>Pseudomonadati</taxon>
        <taxon>Pseudomonadota</taxon>
        <taxon>Alphaproteobacteria</taxon>
        <taxon>PS1 clade</taxon>
    </lineage>
</organism>
<evidence type="ECO:0000256" key="2">
    <source>
        <dbReference type="SAM" id="MobiDB-lite"/>
    </source>
</evidence>
<proteinExistence type="inferred from homology"/>
<dbReference type="InterPro" id="IPR029021">
    <property type="entry name" value="Prot-tyrosine_phosphatase-like"/>
</dbReference>
<dbReference type="InterPro" id="IPR026893">
    <property type="entry name" value="Tyr/Ser_Pase_IphP-type"/>
</dbReference>
<dbReference type="PROSITE" id="PS00383">
    <property type="entry name" value="TYR_PHOSPHATASE_1"/>
    <property type="match status" value="1"/>
</dbReference>
<feature type="region of interest" description="Disordered" evidence="2">
    <location>
        <begin position="1"/>
        <end position="36"/>
    </location>
</feature>
<dbReference type="EMBL" id="ALYF01000003">
    <property type="protein sequence ID" value="EJW21184.1"/>
    <property type="molecule type" value="Genomic_DNA"/>
</dbReference>
<dbReference type="PANTHER" id="PTHR31126">
    <property type="entry name" value="TYROSINE-PROTEIN PHOSPHATASE"/>
    <property type="match status" value="1"/>
</dbReference>
<gene>
    <name evidence="3" type="ORF">IMCC14465_09800</name>
</gene>
<dbReference type="PANTHER" id="PTHR31126:SF1">
    <property type="entry name" value="TYROSINE SPECIFIC PROTEIN PHOSPHATASES DOMAIN-CONTAINING PROTEIN"/>
    <property type="match status" value="1"/>
</dbReference>
<evidence type="ECO:0000313" key="3">
    <source>
        <dbReference type="EMBL" id="EJW21184.1"/>
    </source>
</evidence>
<comment type="caution">
    <text evidence="3">The sequence shown here is derived from an EMBL/GenBank/DDBJ whole genome shotgun (WGS) entry which is preliminary data.</text>
</comment>
<name>J9DZQ1_9PROT</name>
<protein>
    <recommendedName>
        <fullName evidence="5">Tyrosine specific protein phosphatases domain-containing protein</fullName>
    </recommendedName>
</protein>
<reference evidence="3 4" key="1">
    <citation type="journal article" date="2012" name="J. Bacteriol.">
        <title>Genome Sequence of Strain IMCC14465, Isolated from the East Sea, Belonging to the PS1 Clade of Alphaproteobacteria.</title>
        <authorList>
            <person name="Yang S.J."/>
            <person name="Kang I."/>
            <person name="Cho J.C."/>
        </authorList>
    </citation>
    <scope>NUCLEOTIDE SEQUENCE [LARGE SCALE GENOMIC DNA]</scope>
    <source>
        <strain evidence="3 4">IMCC14465</strain>
    </source>
</reference>
<accession>J9DZQ1</accession>
<dbReference type="GO" id="GO:0004721">
    <property type="term" value="F:phosphoprotein phosphatase activity"/>
    <property type="evidence" value="ECO:0007669"/>
    <property type="project" value="InterPro"/>
</dbReference>
<comment type="similarity">
    <text evidence="1">Belongs to the protein-tyrosine phosphatase family.</text>
</comment>